<dbReference type="Pfam" id="PF06629">
    <property type="entry name" value="MipA"/>
    <property type="match status" value="1"/>
</dbReference>
<dbReference type="PANTHER" id="PTHR38776:SF1">
    <property type="entry name" value="MLTA-INTERACTING PROTEIN-RELATED"/>
    <property type="match status" value="1"/>
</dbReference>
<keyword evidence="3 6" id="KW-0732">Signal</keyword>
<evidence type="ECO:0000313" key="7">
    <source>
        <dbReference type="EMBL" id="EGV17761.1"/>
    </source>
</evidence>
<dbReference type="GO" id="GO:0009279">
    <property type="term" value="C:cell outer membrane"/>
    <property type="evidence" value="ECO:0007669"/>
    <property type="project" value="UniProtKB-SubCell"/>
</dbReference>
<evidence type="ECO:0000256" key="3">
    <source>
        <dbReference type="ARBA" id="ARBA00022729"/>
    </source>
</evidence>
<evidence type="ECO:0000256" key="4">
    <source>
        <dbReference type="ARBA" id="ARBA00023136"/>
    </source>
</evidence>
<protein>
    <submittedName>
        <fullName evidence="7">MltA-interacting MipA family protein</fullName>
    </submittedName>
</protein>
<evidence type="ECO:0000313" key="8">
    <source>
        <dbReference type="Proteomes" id="UP000005459"/>
    </source>
</evidence>
<dbReference type="AlphaFoldDB" id="F9UD17"/>
<comment type="subcellular location">
    <subcellularLocation>
        <location evidence="1">Cell outer membrane</location>
    </subcellularLocation>
</comment>
<keyword evidence="4" id="KW-0472">Membrane</keyword>
<evidence type="ECO:0000256" key="5">
    <source>
        <dbReference type="ARBA" id="ARBA00023237"/>
    </source>
</evidence>
<dbReference type="EMBL" id="AFWV01000009">
    <property type="protein sequence ID" value="EGV17761.1"/>
    <property type="molecule type" value="Genomic_DNA"/>
</dbReference>
<feature type="signal peptide" evidence="6">
    <location>
        <begin position="1"/>
        <end position="30"/>
    </location>
</feature>
<name>F9UD17_9GAMM</name>
<keyword evidence="8" id="KW-1185">Reference proteome</keyword>
<dbReference type="RefSeq" id="WP_007193692.1">
    <property type="nucleotide sequence ID" value="NZ_AFWV01000009.1"/>
</dbReference>
<dbReference type="InterPro" id="IPR010583">
    <property type="entry name" value="MipA"/>
</dbReference>
<comment type="similarity">
    <text evidence="2">Belongs to the MipA/OmpV family.</text>
</comment>
<sequence length="277" mass="29885">MAQRNKSTRACLRVAFALAIAAVAAWPGHADDFVIPLELPQVNFIGLGVGAYPDYFGSEDSRVGAAPFGRLSLGGARFVRLMVNDIRVNVLDHPNWQLGPVALWRFGREDVSNPVVDRVHAIDDSLSLGLFSSYLWRDPQEFRRTASVGTWALGDASGVYNGWTAGLNAHATQPVAKMVTLAGGAAVTYGSSRYMDEYFGVTPRDSLASGLPVYVPGSGVRDGRGWALALLHLSRQWHIGAGVMYSRLLGDAADSPIVSDEGSKDQWIYGVGALYAW</sequence>
<organism evidence="7 8">
    <name type="scientific">Thiocapsa marina 5811</name>
    <dbReference type="NCBI Taxonomy" id="768671"/>
    <lineage>
        <taxon>Bacteria</taxon>
        <taxon>Pseudomonadati</taxon>
        <taxon>Pseudomonadota</taxon>
        <taxon>Gammaproteobacteria</taxon>
        <taxon>Chromatiales</taxon>
        <taxon>Chromatiaceae</taxon>
        <taxon>Thiocapsa</taxon>
    </lineage>
</organism>
<evidence type="ECO:0000256" key="2">
    <source>
        <dbReference type="ARBA" id="ARBA00005722"/>
    </source>
</evidence>
<dbReference type="STRING" id="768671.ThimaDRAFT_2820"/>
<accession>F9UD17</accession>
<dbReference type="OrthoDB" id="8741240at2"/>
<keyword evidence="5" id="KW-0998">Cell outer membrane</keyword>
<reference evidence="7 8" key="1">
    <citation type="submission" date="2011-06" db="EMBL/GenBank/DDBJ databases">
        <title>The draft genome of Thiocapsa marina 5811.</title>
        <authorList>
            <consortium name="US DOE Joint Genome Institute (JGI-PGF)"/>
            <person name="Lucas S."/>
            <person name="Han J."/>
            <person name="Cheng J.-F."/>
            <person name="Goodwin L."/>
            <person name="Pitluck S."/>
            <person name="Peters L."/>
            <person name="Land M.L."/>
            <person name="Hauser L."/>
            <person name="Vogl K."/>
            <person name="Liu Z."/>
            <person name="Imhoff J."/>
            <person name="Thiel V."/>
            <person name="Frigaard N.-U."/>
            <person name="Bryant D."/>
            <person name="Woyke T.J."/>
        </authorList>
    </citation>
    <scope>NUCLEOTIDE SEQUENCE [LARGE SCALE GENOMIC DNA]</scope>
    <source>
        <strain evidence="7 8">5811</strain>
    </source>
</reference>
<dbReference type="PANTHER" id="PTHR38776">
    <property type="entry name" value="MLTA-INTERACTING PROTEIN-RELATED"/>
    <property type="match status" value="1"/>
</dbReference>
<gene>
    <name evidence="7" type="ORF">ThimaDRAFT_2820</name>
</gene>
<evidence type="ECO:0000256" key="6">
    <source>
        <dbReference type="SAM" id="SignalP"/>
    </source>
</evidence>
<feature type="chain" id="PRO_5003388693" evidence="6">
    <location>
        <begin position="31"/>
        <end position="277"/>
    </location>
</feature>
<dbReference type="Proteomes" id="UP000005459">
    <property type="component" value="Unassembled WGS sequence"/>
</dbReference>
<proteinExistence type="inferred from homology"/>
<evidence type="ECO:0000256" key="1">
    <source>
        <dbReference type="ARBA" id="ARBA00004442"/>
    </source>
</evidence>
<dbReference type="eggNOG" id="COG3713">
    <property type="taxonomic scope" value="Bacteria"/>
</dbReference>